<dbReference type="InterPro" id="IPR003657">
    <property type="entry name" value="WRKY_dom"/>
</dbReference>
<evidence type="ECO:0000256" key="2">
    <source>
        <dbReference type="ARBA" id="ARBA00023015"/>
    </source>
</evidence>
<dbReference type="SMART" id="SM00774">
    <property type="entry name" value="WRKY"/>
    <property type="match status" value="1"/>
</dbReference>
<comment type="subcellular location">
    <subcellularLocation>
        <location evidence="1">Nucleus</location>
    </subcellularLocation>
</comment>
<keyword evidence="4" id="KW-0804">Transcription</keyword>
<gene>
    <name evidence="8" type="ORF">JRO89_XS01G0380300</name>
</gene>
<dbReference type="PANTHER" id="PTHR31221">
    <property type="entry name" value="WRKY TRANSCRIPTION FACTOR PROTEIN 1-RELATED"/>
    <property type="match status" value="1"/>
</dbReference>
<evidence type="ECO:0000259" key="7">
    <source>
        <dbReference type="PROSITE" id="PS50811"/>
    </source>
</evidence>
<evidence type="ECO:0000313" key="8">
    <source>
        <dbReference type="EMBL" id="KAH7578426.1"/>
    </source>
</evidence>
<accession>A0ABQ8IP84</accession>
<feature type="region of interest" description="Disordered" evidence="6">
    <location>
        <begin position="1"/>
        <end position="22"/>
    </location>
</feature>
<evidence type="ECO:0000256" key="1">
    <source>
        <dbReference type="ARBA" id="ARBA00004123"/>
    </source>
</evidence>
<dbReference type="Proteomes" id="UP000827721">
    <property type="component" value="Unassembled WGS sequence"/>
</dbReference>
<dbReference type="Pfam" id="PF03106">
    <property type="entry name" value="WRKY"/>
    <property type="match status" value="1"/>
</dbReference>
<organism evidence="8 9">
    <name type="scientific">Xanthoceras sorbifolium</name>
    <dbReference type="NCBI Taxonomy" id="99658"/>
    <lineage>
        <taxon>Eukaryota</taxon>
        <taxon>Viridiplantae</taxon>
        <taxon>Streptophyta</taxon>
        <taxon>Embryophyta</taxon>
        <taxon>Tracheophyta</taxon>
        <taxon>Spermatophyta</taxon>
        <taxon>Magnoliopsida</taxon>
        <taxon>eudicotyledons</taxon>
        <taxon>Gunneridae</taxon>
        <taxon>Pentapetalae</taxon>
        <taxon>rosids</taxon>
        <taxon>malvids</taxon>
        <taxon>Sapindales</taxon>
        <taxon>Sapindaceae</taxon>
        <taxon>Xanthoceroideae</taxon>
        <taxon>Xanthoceras</taxon>
    </lineage>
</organism>
<keyword evidence="9" id="KW-1185">Reference proteome</keyword>
<evidence type="ECO:0000313" key="9">
    <source>
        <dbReference type="Proteomes" id="UP000827721"/>
    </source>
</evidence>
<dbReference type="InterPro" id="IPR044810">
    <property type="entry name" value="WRKY_plant"/>
</dbReference>
<feature type="region of interest" description="Disordered" evidence="6">
    <location>
        <begin position="35"/>
        <end position="57"/>
    </location>
</feature>
<feature type="domain" description="WRKY" evidence="7">
    <location>
        <begin position="162"/>
        <end position="201"/>
    </location>
</feature>
<evidence type="ECO:0000256" key="5">
    <source>
        <dbReference type="ARBA" id="ARBA00023242"/>
    </source>
</evidence>
<keyword evidence="5" id="KW-0539">Nucleus</keyword>
<keyword evidence="2" id="KW-0805">Transcription regulation</keyword>
<name>A0ABQ8IP84_9ROSI</name>
<protein>
    <recommendedName>
        <fullName evidence="7">WRKY domain-containing protein</fullName>
    </recommendedName>
</protein>
<proteinExistence type="predicted"/>
<comment type="caution">
    <text evidence="8">The sequence shown here is derived from an EMBL/GenBank/DDBJ whole genome shotgun (WGS) entry which is preliminary data.</text>
</comment>
<sequence>MSNEKKTPYNYDPFDSNPQGFNRLSFQSFFQDNPSSIYVNQQPTPPPPPPTQNLQASFDAPSPYMSFTECLHGSMDYNTLSTAFDMSCSSSEVISPIEDYAGGSSKKTGVFGEIIQLPPVKIHLPLIHRSLLRLTRPLLPIMKIQGTVDCINLILLIDWHCRSYYRCTSQKCTVKKRVERSYQDPTIVITTYEGQHNHQCPATLRGNAAGMLSPSLLASTVSMGSNFPQDLLSHLIPSSTRNQLVGGGVRPSSMYYQTPAPQHQMGQLPDYGLLQDLVPSFIHKQEP</sequence>
<evidence type="ECO:0000256" key="6">
    <source>
        <dbReference type="SAM" id="MobiDB-lite"/>
    </source>
</evidence>
<reference evidence="8 9" key="1">
    <citation type="submission" date="2021-02" db="EMBL/GenBank/DDBJ databases">
        <title>Plant Genome Project.</title>
        <authorList>
            <person name="Zhang R.-G."/>
        </authorList>
    </citation>
    <scope>NUCLEOTIDE SEQUENCE [LARGE SCALE GENOMIC DNA]</scope>
    <source>
        <tissue evidence="8">Leaves</tissue>
    </source>
</reference>
<dbReference type="SUPFAM" id="SSF118290">
    <property type="entry name" value="WRKY DNA-binding domain"/>
    <property type="match status" value="1"/>
</dbReference>
<dbReference type="PROSITE" id="PS50811">
    <property type="entry name" value="WRKY"/>
    <property type="match status" value="1"/>
</dbReference>
<keyword evidence="3" id="KW-0238">DNA-binding</keyword>
<dbReference type="InterPro" id="IPR036576">
    <property type="entry name" value="WRKY_dom_sf"/>
</dbReference>
<dbReference type="PANTHER" id="PTHR31221:SF320">
    <property type="entry name" value="WRKY TRANSCRIPTION FACTOR 20"/>
    <property type="match status" value="1"/>
</dbReference>
<evidence type="ECO:0000256" key="3">
    <source>
        <dbReference type="ARBA" id="ARBA00023125"/>
    </source>
</evidence>
<dbReference type="EMBL" id="JAFEMO010000001">
    <property type="protein sequence ID" value="KAH7578426.1"/>
    <property type="molecule type" value="Genomic_DNA"/>
</dbReference>
<dbReference type="Gene3D" id="2.20.25.80">
    <property type="entry name" value="WRKY domain"/>
    <property type="match status" value="1"/>
</dbReference>
<evidence type="ECO:0000256" key="4">
    <source>
        <dbReference type="ARBA" id="ARBA00023163"/>
    </source>
</evidence>